<protein>
    <recommendedName>
        <fullName evidence="3">Starch-binding associating with outer membrane</fullName>
    </recommendedName>
</protein>
<dbReference type="Pfam" id="PF12771">
    <property type="entry name" value="SusD-like_2"/>
    <property type="match status" value="1"/>
</dbReference>
<proteinExistence type="predicted"/>
<evidence type="ECO:0000313" key="1">
    <source>
        <dbReference type="EMBL" id="GGC23607.1"/>
    </source>
</evidence>
<organism evidence="1 2">
    <name type="scientific">Parapedobacter defluvii</name>
    <dbReference type="NCBI Taxonomy" id="2045106"/>
    <lineage>
        <taxon>Bacteria</taxon>
        <taxon>Pseudomonadati</taxon>
        <taxon>Bacteroidota</taxon>
        <taxon>Sphingobacteriia</taxon>
        <taxon>Sphingobacteriales</taxon>
        <taxon>Sphingobacteriaceae</taxon>
        <taxon>Parapedobacter</taxon>
    </lineage>
</organism>
<keyword evidence="2" id="KW-1185">Reference proteome</keyword>
<accession>A0ABQ1LH17</accession>
<dbReference type="EMBL" id="BMIK01000003">
    <property type="protein sequence ID" value="GGC23607.1"/>
    <property type="molecule type" value="Genomic_DNA"/>
</dbReference>
<gene>
    <name evidence="1" type="ORF">GCM10011386_14430</name>
</gene>
<sequence length="571" mass="63453">MLIALVLGACKENLSELNLNPNALTDDKVNPAFVLTGILAGTTGNLAELSFTGNVTQCVIPQAMQYTQRDYLEFVVTNQFGWYTISWDYRGLHQPLSNACYLETRAQDSPDSLFLKGAALTMQAFWYGMQTSIWGDIPYSQAYQGSAYLQPVFDAQQDVFAGLLNNLEQANRYLMQVSGPVSSTVQDADLLYGGEALLWRKFANSLRLRYLLRLSEKVADMQAAGIDVPGEFEKMVSDPATYPIIVSSAENASLSFPGTNAGDSYPLGPLGSPSDHEFYRIKAGATLVDFLEEQRDPRLAVWFRPVAVQTLVRDKGADVVIAKDTDGRVKRFLKTYRPDIDTSLFVGLKIALTDPNSYNGFDAAQLSQANGLDPSIYNGGAANPFVSYLAPMYRADADPLVKSVMLSAAEIHFTLAEAANRGWIQRDVLQDYLAGIFASLEQYGIADGSAKVYDTKTHQLVDFDQADFRAALTEEFQETTDKEELILQQKWAASFTTMEGWFDWRRTGYPRLGTNLVNGPQGEKIPVRYMYGDSELNYNRSNTEAAVSRLEPATNEQWSKMWLIQGTGNPW</sequence>
<comment type="caution">
    <text evidence="1">The sequence shown here is derived from an EMBL/GenBank/DDBJ whole genome shotgun (WGS) entry which is preliminary data.</text>
</comment>
<dbReference type="InterPro" id="IPR041662">
    <property type="entry name" value="SusD-like_2"/>
</dbReference>
<name>A0ABQ1LH17_9SPHI</name>
<reference evidence="2" key="1">
    <citation type="journal article" date="2019" name="Int. J. Syst. Evol. Microbiol.">
        <title>The Global Catalogue of Microorganisms (GCM) 10K type strain sequencing project: providing services to taxonomists for standard genome sequencing and annotation.</title>
        <authorList>
            <consortium name="The Broad Institute Genomics Platform"/>
            <consortium name="The Broad Institute Genome Sequencing Center for Infectious Disease"/>
            <person name="Wu L."/>
            <person name="Ma J."/>
        </authorList>
    </citation>
    <scope>NUCLEOTIDE SEQUENCE [LARGE SCALE GENOMIC DNA]</scope>
    <source>
        <strain evidence="2">CGMCC 1.15342</strain>
    </source>
</reference>
<dbReference type="Gene3D" id="1.25.40.390">
    <property type="match status" value="2"/>
</dbReference>
<dbReference type="Proteomes" id="UP000597338">
    <property type="component" value="Unassembled WGS sequence"/>
</dbReference>
<dbReference type="SUPFAM" id="SSF48452">
    <property type="entry name" value="TPR-like"/>
    <property type="match status" value="1"/>
</dbReference>
<dbReference type="InterPro" id="IPR011990">
    <property type="entry name" value="TPR-like_helical_dom_sf"/>
</dbReference>
<evidence type="ECO:0000313" key="2">
    <source>
        <dbReference type="Proteomes" id="UP000597338"/>
    </source>
</evidence>
<evidence type="ECO:0008006" key="3">
    <source>
        <dbReference type="Google" id="ProtNLM"/>
    </source>
</evidence>